<dbReference type="EC" id="2.1.1.297" evidence="5"/>
<dbReference type="Pfam" id="PF05175">
    <property type="entry name" value="MTS"/>
    <property type="match status" value="1"/>
</dbReference>
<dbReference type="GO" id="GO:0032259">
    <property type="term" value="P:methylation"/>
    <property type="evidence" value="ECO:0007669"/>
    <property type="project" value="UniProtKB-KW"/>
</dbReference>
<feature type="binding site" evidence="5">
    <location>
        <position position="202"/>
    </location>
    <ligand>
        <name>S-adenosyl-L-methionine</name>
        <dbReference type="ChEBI" id="CHEBI:59789"/>
    </ligand>
</feature>
<name>A0A537JV42_9BACT</name>
<dbReference type="HAMAP" id="MF_02126">
    <property type="entry name" value="RF_methyltr_PrmC"/>
    <property type="match status" value="1"/>
</dbReference>
<dbReference type="InterPro" id="IPR019874">
    <property type="entry name" value="RF_methyltr_PrmC"/>
</dbReference>
<evidence type="ECO:0000259" key="6">
    <source>
        <dbReference type="Pfam" id="PF05175"/>
    </source>
</evidence>
<comment type="caution">
    <text evidence="5">Lacks conserved residue(s) required for the propagation of feature annotation.</text>
</comment>
<dbReference type="SUPFAM" id="SSF53335">
    <property type="entry name" value="S-adenosyl-L-methionine-dependent methyltransferases"/>
    <property type="match status" value="1"/>
</dbReference>
<dbReference type="InterPro" id="IPR040758">
    <property type="entry name" value="PrmC_N"/>
</dbReference>
<accession>A0A537JV42</accession>
<sequence length="307" mass="32723">MTQPAAAQAWSRQDAWRWGAGRLGAAGVDPRDAQLEAEVLLRHAAGLTREELLARPLTPLAREAASAYEALIARRAAGVPGAYLVGHREFFGIDLLVDPRVMIPRPETERLVELLVEALRNHPAPFVADIGTGSGAIAIAVARSLPRARVLATDLSTGALEVAQVNAARAGVADRIRWAEGPGLEPLSRAELEGRVDAVASNPPYIPTEEIATLPREVRDGEPAIALDGGPDGLSVHRPIIRWAGRYLVPGGLLALEVAAVWRQAQTVARLVDAAGMFTPARIVRDDAGAERVVMAERVGRDGNHRG</sequence>
<dbReference type="PANTHER" id="PTHR18895:SF74">
    <property type="entry name" value="MTRF1L RELEASE FACTOR GLUTAMINE METHYLTRANSFERASE"/>
    <property type="match status" value="1"/>
</dbReference>
<dbReference type="Pfam" id="PF17827">
    <property type="entry name" value="PrmC_N"/>
    <property type="match status" value="1"/>
</dbReference>
<dbReference type="Proteomes" id="UP000318509">
    <property type="component" value="Unassembled WGS sequence"/>
</dbReference>
<dbReference type="EMBL" id="VBAK01000160">
    <property type="protein sequence ID" value="TMI87390.1"/>
    <property type="molecule type" value="Genomic_DNA"/>
</dbReference>
<evidence type="ECO:0000313" key="8">
    <source>
        <dbReference type="EMBL" id="TMI87390.1"/>
    </source>
</evidence>
<feature type="binding site" evidence="5">
    <location>
        <position position="154"/>
    </location>
    <ligand>
        <name>S-adenosyl-L-methionine</name>
        <dbReference type="ChEBI" id="CHEBI:59789"/>
    </ligand>
</feature>
<evidence type="ECO:0000313" key="9">
    <source>
        <dbReference type="Proteomes" id="UP000318509"/>
    </source>
</evidence>
<keyword evidence="1 5" id="KW-0489">Methyltransferase</keyword>
<organism evidence="8 9">
    <name type="scientific">Candidatus Segetimicrobium genomatis</name>
    <dbReference type="NCBI Taxonomy" id="2569760"/>
    <lineage>
        <taxon>Bacteria</taxon>
        <taxon>Bacillati</taxon>
        <taxon>Candidatus Sysuimicrobiota</taxon>
        <taxon>Candidatus Sysuimicrobiia</taxon>
        <taxon>Candidatus Sysuimicrobiales</taxon>
        <taxon>Candidatus Segetimicrobiaceae</taxon>
        <taxon>Candidatus Segetimicrobium</taxon>
    </lineage>
</organism>
<dbReference type="InterPro" id="IPR004556">
    <property type="entry name" value="HemK-like"/>
</dbReference>
<comment type="similarity">
    <text evidence="5">Belongs to the protein N5-glutamine methyltransferase family. PrmC subfamily.</text>
</comment>
<dbReference type="GO" id="GO:0102559">
    <property type="term" value="F:peptide chain release factor N(5)-glutamine methyltransferase activity"/>
    <property type="evidence" value="ECO:0007669"/>
    <property type="project" value="UniProtKB-EC"/>
</dbReference>
<dbReference type="InterPro" id="IPR007848">
    <property type="entry name" value="Small_mtfrase_dom"/>
</dbReference>
<evidence type="ECO:0000256" key="3">
    <source>
        <dbReference type="ARBA" id="ARBA00022691"/>
    </source>
</evidence>
<dbReference type="CDD" id="cd02440">
    <property type="entry name" value="AdoMet_MTases"/>
    <property type="match status" value="1"/>
</dbReference>
<proteinExistence type="inferred from homology"/>
<evidence type="ECO:0000256" key="2">
    <source>
        <dbReference type="ARBA" id="ARBA00022679"/>
    </source>
</evidence>
<dbReference type="NCBIfam" id="TIGR00536">
    <property type="entry name" value="hemK_fam"/>
    <property type="match status" value="1"/>
</dbReference>
<comment type="function">
    <text evidence="5">Methylates the class 1 translation termination release factors RF1/PrfA and RF2/PrfB on the glutamine residue of the universally conserved GGQ motif.</text>
</comment>
<gene>
    <name evidence="5 8" type="primary">prmC</name>
    <name evidence="8" type="ORF">E6H00_15695</name>
</gene>
<dbReference type="Gene3D" id="1.10.8.10">
    <property type="entry name" value="DNA helicase RuvA subunit, C-terminal domain"/>
    <property type="match status" value="1"/>
</dbReference>
<dbReference type="InterPro" id="IPR050320">
    <property type="entry name" value="N5-glutamine_MTase"/>
</dbReference>
<evidence type="ECO:0000256" key="4">
    <source>
        <dbReference type="ARBA" id="ARBA00048391"/>
    </source>
</evidence>
<keyword evidence="2 5" id="KW-0808">Transferase</keyword>
<feature type="domain" description="Methyltransferase small" evidence="6">
    <location>
        <begin position="113"/>
        <end position="206"/>
    </location>
</feature>
<comment type="catalytic activity">
    <reaction evidence="4 5">
        <text>L-glutaminyl-[peptide chain release factor] + S-adenosyl-L-methionine = N(5)-methyl-L-glutaminyl-[peptide chain release factor] + S-adenosyl-L-homocysteine + H(+)</text>
        <dbReference type="Rhea" id="RHEA:42896"/>
        <dbReference type="Rhea" id="RHEA-COMP:10271"/>
        <dbReference type="Rhea" id="RHEA-COMP:10272"/>
        <dbReference type="ChEBI" id="CHEBI:15378"/>
        <dbReference type="ChEBI" id="CHEBI:30011"/>
        <dbReference type="ChEBI" id="CHEBI:57856"/>
        <dbReference type="ChEBI" id="CHEBI:59789"/>
        <dbReference type="ChEBI" id="CHEBI:61891"/>
        <dbReference type="EC" id="2.1.1.297"/>
    </reaction>
</comment>
<comment type="caution">
    <text evidence="8">The sequence shown here is derived from an EMBL/GenBank/DDBJ whole genome shotgun (WGS) entry which is preliminary data.</text>
</comment>
<evidence type="ECO:0000256" key="1">
    <source>
        <dbReference type="ARBA" id="ARBA00022603"/>
    </source>
</evidence>
<feature type="binding site" evidence="5">
    <location>
        <begin position="202"/>
        <end position="205"/>
    </location>
    <ligand>
        <name>substrate</name>
    </ligand>
</feature>
<protein>
    <recommendedName>
        <fullName evidence="5">Release factor glutamine methyltransferase</fullName>
        <shortName evidence="5">RF MTase</shortName>
        <ecNumber evidence="5">2.1.1.297</ecNumber>
    </recommendedName>
    <alternativeName>
        <fullName evidence="5">N5-glutamine methyltransferase PrmC</fullName>
    </alternativeName>
    <alternativeName>
        <fullName evidence="5">Protein-(glutamine-N5) MTase PrmC</fullName>
    </alternativeName>
    <alternativeName>
        <fullName evidence="5">Protein-glutamine N-methyltransferase PrmC</fullName>
    </alternativeName>
</protein>
<dbReference type="PANTHER" id="PTHR18895">
    <property type="entry name" value="HEMK METHYLTRANSFERASE"/>
    <property type="match status" value="1"/>
</dbReference>
<evidence type="ECO:0000256" key="5">
    <source>
        <dbReference type="HAMAP-Rule" id="MF_02126"/>
    </source>
</evidence>
<reference evidence="8 9" key="1">
    <citation type="journal article" date="2019" name="Nat. Microbiol.">
        <title>Mediterranean grassland soil C-N compound turnover is dependent on rainfall and depth, and is mediated by genomically divergent microorganisms.</title>
        <authorList>
            <person name="Diamond S."/>
            <person name="Andeer P.F."/>
            <person name="Li Z."/>
            <person name="Crits-Christoph A."/>
            <person name="Burstein D."/>
            <person name="Anantharaman K."/>
            <person name="Lane K.R."/>
            <person name="Thomas B.C."/>
            <person name="Pan C."/>
            <person name="Northen T.R."/>
            <person name="Banfield J.F."/>
        </authorList>
    </citation>
    <scope>NUCLEOTIDE SEQUENCE [LARGE SCALE GENOMIC DNA]</scope>
    <source>
        <strain evidence="8">NP_3</strain>
    </source>
</reference>
<dbReference type="AlphaFoldDB" id="A0A537JV42"/>
<feature type="domain" description="Release factor glutamine methyltransferase N-terminal" evidence="7">
    <location>
        <begin position="14"/>
        <end position="86"/>
    </location>
</feature>
<feature type="binding site" evidence="5">
    <location>
        <begin position="131"/>
        <end position="135"/>
    </location>
    <ligand>
        <name>S-adenosyl-L-methionine</name>
        <dbReference type="ChEBI" id="CHEBI:59789"/>
    </ligand>
</feature>
<dbReference type="InterPro" id="IPR002052">
    <property type="entry name" value="DNA_methylase_N6_adenine_CS"/>
</dbReference>
<evidence type="ECO:0000259" key="7">
    <source>
        <dbReference type="Pfam" id="PF17827"/>
    </source>
</evidence>
<dbReference type="InterPro" id="IPR029063">
    <property type="entry name" value="SAM-dependent_MTases_sf"/>
</dbReference>
<dbReference type="PROSITE" id="PS00092">
    <property type="entry name" value="N6_MTASE"/>
    <property type="match status" value="1"/>
</dbReference>
<dbReference type="GO" id="GO:0003676">
    <property type="term" value="F:nucleic acid binding"/>
    <property type="evidence" value="ECO:0007669"/>
    <property type="project" value="InterPro"/>
</dbReference>
<dbReference type="Gene3D" id="3.40.50.150">
    <property type="entry name" value="Vaccinia Virus protein VP39"/>
    <property type="match status" value="1"/>
</dbReference>
<keyword evidence="3 5" id="KW-0949">S-adenosyl-L-methionine</keyword>
<dbReference type="NCBIfam" id="TIGR03534">
    <property type="entry name" value="RF_mod_PrmC"/>
    <property type="match status" value="1"/>
</dbReference>